<evidence type="ECO:0000256" key="1">
    <source>
        <dbReference type="ARBA" id="ARBA00000971"/>
    </source>
</evidence>
<dbReference type="FunFam" id="3.10.50.40:FF:000001">
    <property type="entry name" value="Trigger factor"/>
    <property type="match status" value="1"/>
</dbReference>
<evidence type="ECO:0000313" key="16">
    <source>
        <dbReference type="Proteomes" id="UP000701680"/>
    </source>
</evidence>
<evidence type="ECO:0000256" key="5">
    <source>
        <dbReference type="ARBA" id="ARBA00023110"/>
    </source>
</evidence>
<dbReference type="Proteomes" id="UP000701680">
    <property type="component" value="Unassembled WGS sequence"/>
</dbReference>
<feature type="chain" id="PRO_5032867669" description="peptidylprolyl isomerase" evidence="11">
    <location>
        <begin position="24"/>
        <end position="352"/>
    </location>
</feature>
<dbReference type="AlphaFoldDB" id="A0A850HIE4"/>
<dbReference type="Gene3D" id="1.10.3120.10">
    <property type="entry name" value="Trigger factor, C-terminal domain"/>
    <property type="match status" value="1"/>
</dbReference>
<evidence type="ECO:0000256" key="3">
    <source>
        <dbReference type="ARBA" id="ARBA00005464"/>
    </source>
</evidence>
<evidence type="ECO:0000256" key="8">
    <source>
        <dbReference type="ARBA" id="ARBA00023306"/>
    </source>
</evidence>
<evidence type="ECO:0000256" key="6">
    <source>
        <dbReference type="ARBA" id="ARBA00023186"/>
    </source>
</evidence>
<dbReference type="EMBL" id="JAAIUO010000007">
    <property type="protein sequence ID" value="NSK15192.1"/>
    <property type="molecule type" value="Genomic_DNA"/>
</dbReference>
<keyword evidence="7 10" id="KW-0413">Isomerase</keyword>
<dbReference type="InterPro" id="IPR046357">
    <property type="entry name" value="PPIase_dom_sf"/>
</dbReference>
<dbReference type="Pfam" id="PF00254">
    <property type="entry name" value="FKBP_C"/>
    <property type="match status" value="1"/>
</dbReference>
<comment type="subcellular location">
    <subcellularLocation>
        <location evidence="2">Cytoplasm</location>
    </subcellularLocation>
</comment>
<dbReference type="NCBIfam" id="TIGR00115">
    <property type="entry name" value="tig"/>
    <property type="match status" value="1"/>
</dbReference>
<dbReference type="PROSITE" id="PS51257">
    <property type="entry name" value="PROKAR_LIPOPROTEIN"/>
    <property type="match status" value="1"/>
</dbReference>
<keyword evidence="15" id="KW-1185">Reference proteome</keyword>
<comment type="function">
    <text evidence="9">Involved in protein export. Acts as a chaperone by maintaining the newly synthesized protein in an open conformation. Functions as a peptidyl-prolyl cis-trans isomerase.</text>
</comment>
<keyword evidence="6" id="KW-0143">Chaperone</keyword>
<dbReference type="InterPro" id="IPR008880">
    <property type="entry name" value="Trigger_fac_C"/>
</dbReference>
<dbReference type="RefSeq" id="WP_101695045.1">
    <property type="nucleotide sequence ID" value="NZ_JAAITX010000007.1"/>
</dbReference>
<accession>A0A850HIE4</accession>
<comment type="similarity">
    <text evidence="3">Belongs to the FKBP-type PPIase family. Tig subfamily.</text>
</comment>
<gene>
    <name evidence="14" type="primary">tig</name>
    <name evidence="14" type="ORF">G5A66_09985</name>
    <name evidence="13" type="ORF">G5A75_10010</name>
</gene>
<sequence>MKKRMVVLLTGAMTVSMLLSGCAASKGLETDELKISQYKGVEVDEVEKPEEITDEDVENAVTANLQANAEVKDVTDRPVQEGDTATIDFVGKMDGVEFEGGSGTDYPLTIGSGQFIEGFEDSVIGHNIGDTYDWEGSFPEDYQNTDVAGKPVTFTITVKSVTEQVLPELNDEFVKKVSKESKTVKEYKEEVKKSLEKDAKAMYEDSLSQEVWQTVLDNTEVTKYPKKEIEKISGDLIDQYKSAAEFYGSDYETFIQDQMNTTVEDFEKQVDEAAKSSVKQTMVTEAIAEKEKIKLDDKTYKSESKQLAKDYGYADVDELKKAVPEEDLKDIILNNMVKEWLTDNCVQVKSEK</sequence>
<dbReference type="GO" id="GO:0051301">
    <property type="term" value="P:cell division"/>
    <property type="evidence" value="ECO:0007669"/>
    <property type="project" value="UniProtKB-KW"/>
</dbReference>
<dbReference type="GO" id="GO:0003755">
    <property type="term" value="F:peptidyl-prolyl cis-trans isomerase activity"/>
    <property type="evidence" value="ECO:0007669"/>
    <property type="project" value="UniProtKB-KW"/>
</dbReference>
<proteinExistence type="inferred from homology"/>
<evidence type="ECO:0000256" key="4">
    <source>
        <dbReference type="ARBA" id="ARBA00022618"/>
    </source>
</evidence>
<evidence type="ECO:0000256" key="7">
    <source>
        <dbReference type="ARBA" id="ARBA00023235"/>
    </source>
</evidence>
<dbReference type="PROSITE" id="PS50059">
    <property type="entry name" value="FKBP_PPIASE"/>
    <property type="match status" value="1"/>
</dbReference>
<dbReference type="InterPro" id="IPR027304">
    <property type="entry name" value="Trigger_fact/SurA_dom_sf"/>
</dbReference>
<evidence type="ECO:0000313" key="15">
    <source>
        <dbReference type="Proteomes" id="UP000528555"/>
    </source>
</evidence>
<dbReference type="SUPFAM" id="SSF109998">
    <property type="entry name" value="Triger factor/SurA peptide-binding domain-like"/>
    <property type="match status" value="1"/>
</dbReference>
<evidence type="ECO:0000313" key="14">
    <source>
        <dbReference type="EMBL" id="NVH58965.1"/>
    </source>
</evidence>
<dbReference type="GO" id="GO:0006457">
    <property type="term" value="P:protein folding"/>
    <property type="evidence" value="ECO:0007669"/>
    <property type="project" value="InterPro"/>
</dbReference>
<name>A0A850HIE4_9FIRM</name>
<keyword evidence="4" id="KW-0132">Cell division</keyword>
<feature type="domain" description="PPIase FKBP-type" evidence="12">
    <location>
        <begin position="82"/>
        <end position="130"/>
    </location>
</feature>
<comment type="catalytic activity">
    <reaction evidence="1 10">
        <text>[protein]-peptidylproline (omega=180) = [protein]-peptidylproline (omega=0)</text>
        <dbReference type="Rhea" id="RHEA:16237"/>
        <dbReference type="Rhea" id="RHEA-COMP:10747"/>
        <dbReference type="Rhea" id="RHEA-COMP:10748"/>
        <dbReference type="ChEBI" id="CHEBI:83833"/>
        <dbReference type="ChEBI" id="CHEBI:83834"/>
        <dbReference type="EC" id="5.2.1.8"/>
    </reaction>
</comment>
<dbReference type="Pfam" id="PF05698">
    <property type="entry name" value="Trigger_C"/>
    <property type="match status" value="1"/>
</dbReference>
<dbReference type="GO" id="GO:0015031">
    <property type="term" value="P:protein transport"/>
    <property type="evidence" value="ECO:0007669"/>
    <property type="project" value="InterPro"/>
</dbReference>
<evidence type="ECO:0000313" key="13">
    <source>
        <dbReference type="EMBL" id="NSK15192.1"/>
    </source>
</evidence>
<evidence type="ECO:0000259" key="12">
    <source>
        <dbReference type="PROSITE" id="PS50059"/>
    </source>
</evidence>
<dbReference type="OrthoDB" id="9767721at2"/>
<reference evidence="14" key="2">
    <citation type="submission" date="2020-02" db="EMBL/GenBank/DDBJ databases">
        <authorList>
            <person name="Littmann E."/>
            <person name="Sorbara M."/>
        </authorList>
    </citation>
    <scope>NUCLEOTIDE SEQUENCE</scope>
    <source>
        <strain evidence="14">MSK.17.11</strain>
        <strain evidence="13">MSK.17.38</strain>
    </source>
</reference>
<evidence type="ECO:0000256" key="2">
    <source>
        <dbReference type="ARBA" id="ARBA00004496"/>
    </source>
</evidence>
<evidence type="ECO:0000256" key="10">
    <source>
        <dbReference type="PROSITE-ProRule" id="PRU00277"/>
    </source>
</evidence>
<organism evidence="14 15">
    <name type="scientific">Dorea phocaeensis</name>
    <dbReference type="NCBI Taxonomy" id="2040291"/>
    <lineage>
        <taxon>Bacteria</taxon>
        <taxon>Bacillati</taxon>
        <taxon>Bacillota</taxon>
        <taxon>Clostridia</taxon>
        <taxon>Lachnospirales</taxon>
        <taxon>Lachnospiraceae</taxon>
        <taxon>Dorea</taxon>
    </lineage>
</organism>
<dbReference type="EC" id="5.2.1.8" evidence="10"/>
<dbReference type="InterPro" id="IPR005215">
    <property type="entry name" value="Trig_fac"/>
</dbReference>
<keyword evidence="5 10" id="KW-0697">Rotamase</keyword>
<dbReference type="Proteomes" id="UP000528555">
    <property type="component" value="Unassembled WGS sequence"/>
</dbReference>
<keyword evidence="8" id="KW-0131">Cell cycle</keyword>
<dbReference type="Gene3D" id="3.10.50.40">
    <property type="match status" value="1"/>
</dbReference>
<dbReference type="InterPro" id="IPR001179">
    <property type="entry name" value="PPIase_FKBP_dom"/>
</dbReference>
<evidence type="ECO:0000256" key="9">
    <source>
        <dbReference type="ARBA" id="ARBA00024849"/>
    </source>
</evidence>
<dbReference type="InterPro" id="IPR037041">
    <property type="entry name" value="Trigger_fac_C_sf"/>
</dbReference>
<dbReference type="EMBL" id="JAAITX010000007">
    <property type="protein sequence ID" value="NVH58965.1"/>
    <property type="molecule type" value="Genomic_DNA"/>
</dbReference>
<feature type="signal peptide" evidence="11">
    <location>
        <begin position="1"/>
        <end position="23"/>
    </location>
</feature>
<protein>
    <recommendedName>
        <fullName evidence="10">peptidylprolyl isomerase</fullName>
        <ecNumber evidence="10">5.2.1.8</ecNumber>
    </recommendedName>
</protein>
<comment type="caution">
    <text evidence="14">The sequence shown here is derived from an EMBL/GenBank/DDBJ whole genome shotgun (WGS) entry which is preliminary data.</text>
</comment>
<dbReference type="SUPFAM" id="SSF54534">
    <property type="entry name" value="FKBP-like"/>
    <property type="match status" value="1"/>
</dbReference>
<reference evidence="15 16" key="1">
    <citation type="journal article" date="2020" name="Cell Host Microbe">
        <title>Functional and Genomic Variation between Human-Derived Isolates of Lachnospiraceae Reveals Inter- and Intra-Species Diversity.</title>
        <authorList>
            <person name="Sorbara M.T."/>
            <person name="Littmann E.R."/>
            <person name="Fontana E."/>
            <person name="Moody T.U."/>
            <person name="Kohout C.E."/>
            <person name="Gjonbalaj M."/>
            <person name="Eaton V."/>
            <person name="Seok R."/>
            <person name="Leiner I.M."/>
            <person name="Pamer E.G."/>
        </authorList>
    </citation>
    <scope>NUCLEOTIDE SEQUENCE [LARGE SCALE GENOMIC DNA]</scope>
    <source>
        <strain evidence="14 15">MSK.17.11</strain>
        <strain evidence="13 16">MSK.17.38</strain>
    </source>
</reference>
<keyword evidence="11" id="KW-0732">Signal</keyword>
<evidence type="ECO:0000256" key="11">
    <source>
        <dbReference type="SAM" id="SignalP"/>
    </source>
</evidence>
<dbReference type="GO" id="GO:0005737">
    <property type="term" value="C:cytoplasm"/>
    <property type="evidence" value="ECO:0007669"/>
    <property type="project" value="UniProtKB-SubCell"/>
</dbReference>